<dbReference type="Proteomes" id="UP000589351">
    <property type="component" value="Unassembled WGS sequence"/>
</dbReference>
<organism evidence="2 3">
    <name type="scientific">Jeotgalicoccus meleagridis</name>
    <dbReference type="NCBI Taxonomy" id="2759181"/>
    <lineage>
        <taxon>Bacteria</taxon>
        <taxon>Bacillati</taxon>
        <taxon>Bacillota</taxon>
        <taxon>Bacilli</taxon>
        <taxon>Bacillales</taxon>
        <taxon>Staphylococcaceae</taxon>
        <taxon>Jeotgalicoccus</taxon>
    </lineage>
</organism>
<gene>
    <name evidence="2" type="ORF">JEODO184_01137</name>
</gene>
<sequence>MNKKSVLLLLVLLFSVLPFTSQDIKAASEWDQAVTVYGAALESNPDLQDQTAELLGATDSDMVDFVYSEDVNQYINQSYDNSVLMSSIRIQQTDEGSGLKINIDESLGNITMISEETYQNALLTSGITDADVTIAAASDVTGESALAGVYKAYANQGEEIDPERTQNAQDELDAISDISSENESVEGFSQVQLNKVITEVKVEIINNFNGDVTEDQIRTILDEKLNANGLDGILSQAQIDRLVEIFNQLKDSGIFTGEEAQKLVNSSEDLINRITSSDAFKDAKDSATALGKDIAESEEINSFMDALRDFWDRIVEFFKGLF</sequence>
<reference evidence="2 3" key="1">
    <citation type="submission" date="2020-07" db="EMBL/GenBank/DDBJ databases">
        <authorList>
            <person name="Criscuolo A."/>
        </authorList>
    </citation>
    <scope>NUCLEOTIDE SEQUENCE [LARGE SCALE GENOMIC DNA]</scope>
    <source>
        <strain evidence="2">CIP111649</strain>
    </source>
</reference>
<protein>
    <recommendedName>
        <fullName evidence="4">DUF1002 domain-containing protein</fullName>
    </recommendedName>
</protein>
<keyword evidence="1" id="KW-0732">Signal</keyword>
<evidence type="ECO:0000256" key="1">
    <source>
        <dbReference type="SAM" id="SignalP"/>
    </source>
</evidence>
<dbReference type="Pfam" id="PF06207">
    <property type="entry name" value="DUF1002"/>
    <property type="match status" value="1"/>
</dbReference>
<feature type="chain" id="PRO_5039708456" description="DUF1002 domain-containing protein" evidence="1">
    <location>
        <begin position="22"/>
        <end position="322"/>
    </location>
</feature>
<dbReference type="AlphaFoldDB" id="A0A6V7RHA2"/>
<evidence type="ECO:0000313" key="2">
    <source>
        <dbReference type="EMBL" id="CAD2077373.1"/>
    </source>
</evidence>
<comment type="caution">
    <text evidence="2">The sequence shown here is derived from an EMBL/GenBank/DDBJ whole genome shotgun (WGS) entry which is preliminary data.</text>
</comment>
<proteinExistence type="predicted"/>
<feature type="signal peptide" evidence="1">
    <location>
        <begin position="1"/>
        <end position="21"/>
    </location>
</feature>
<dbReference type="RefSeq" id="WP_185125665.1">
    <property type="nucleotide sequence ID" value="NZ_CAJEWD010000008.1"/>
</dbReference>
<evidence type="ECO:0008006" key="4">
    <source>
        <dbReference type="Google" id="ProtNLM"/>
    </source>
</evidence>
<name>A0A6V7RHA2_9STAP</name>
<evidence type="ECO:0000313" key="3">
    <source>
        <dbReference type="Proteomes" id="UP000589351"/>
    </source>
</evidence>
<dbReference type="EMBL" id="CAJEWD010000008">
    <property type="protein sequence ID" value="CAD2077373.1"/>
    <property type="molecule type" value="Genomic_DNA"/>
</dbReference>
<keyword evidence="3" id="KW-1185">Reference proteome</keyword>
<accession>A0A6V7RHA2</accession>
<dbReference type="InterPro" id="IPR009343">
    <property type="entry name" value="DUF1002"/>
</dbReference>